<feature type="chain" id="PRO_5043439231" evidence="1">
    <location>
        <begin position="16"/>
        <end position="362"/>
    </location>
</feature>
<dbReference type="AlphaFoldDB" id="A0AAV4U6X7"/>
<sequence>MIFIVWFMLVTTAKAAEYVEVPLQKFGVEFTTFQKKKVNNSFSSEIFPMTLLGERFICHLPSEEELLIGQSFTYPDKGQISARINAMPCLLWSRKDWTYIVCPYSVFQIHNQRYVRNNLGTQYTDHYVKKKLQGFWGETEQTYFTRNFANGSACGLFGDHLATNIRFFCRQSKEEGIFFVQRITPCMFEIHIYTPRVCTGLNFESITGHSVQCYSNKDAMALVLAKMDHAWSKEHKKFFEFQAKVPKNDIKSILFIMNSNIPPNDMKKHPILPGNKFCKKNLTYRAEEILSASMGIPFDFSVAPQNRSRDFDFLYTDLMNLVHSDALPSRAIFDLYSFHSLAEKLKKTTLSSKNKKRKKEAV</sequence>
<dbReference type="InterPro" id="IPR009011">
    <property type="entry name" value="Man6P_isomerase_rcpt-bd_dom_sf"/>
</dbReference>
<feature type="signal peptide" evidence="1">
    <location>
        <begin position="1"/>
        <end position="15"/>
    </location>
</feature>
<proteinExistence type="predicted"/>
<accession>A0AAV4U6X7</accession>
<dbReference type="EMBL" id="BPLQ01010781">
    <property type="protein sequence ID" value="GIY53492.1"/>
    <property type="molecule type" value="Genomic_DNA"/>
</dbReference>
<evidence type="ECO:0000313" key="3">
    <source>
        <dbReference type="Proteomes" id="UP001054837"/>
    </source>
</evidence>
<dbReference type="Gene3D" id="2.70.130.10">
    <property type="entry name" value="Mannose-6-phosphate receptor binding domain"/>
    <property type="match status" value="1"/>
</dbReference>
<evidence type="ECO:0000256" key="1">
    <source>
        <dbReference type="SAM" id="SignalP"/>
    </source>
</evidence>
<keyword evidence="3" id="KW-1185">Reference proteome</keyword>
<evidence type="ECO:0000313" key="2">
    <source>
        <dbReference type="EMBL" id="GIY53492.1"/>
    </source>
</evidence>
<dbReference type="Proteomes" id="UP001054837">
    <property type="component" value="Unassembled WGS sequence"/>
</dbReference>
<reference evidence="2 3" key="1">
    <citation type="submission" date="2021-06" db="EMBL/GenBank/DDBJ databases">
        <title>Caerostris darwini draft genome.</title>
        <authorList>
            <person name="Kono N."/>
            <person name="Arakawa K."/>
        </authorList>
    </citation>
    <scope>NUCLEOTIDE SEQUENCE [LARGE SCALE GENOMIC DNA]</scope>
</reference>
<name>A0AAV4U6X7_9ARAC</name>
<organism evidence="2 3">
    <name type="scientific">Caerostris darwini</name>
    <dbReference type="NCBI Taxonomy" id="1538125"/>
    <lineage>
        <taxon>Eukaryota</taxon>
        <taxon>Metazoa</taxon>
        <taxon>Ecdysozoa</taxon>
        <taxon>Arthropoda</taxon>
        <taxon>Chelicerata</taxon>
        <taxon>Arachnida</taxon>
        <taxon>Araneae</taxon>
        <taxon>Araneomorphae</taxon>
        <taxon>Entelegynae</taxon>
        <taxon>Araneoidea</taxon>
        <taxon>Araneidae</taxon>
        <taxon>Caerostris</taxon>
    </lineage>
</organism>
<keyword evidence="1" id="KW-0732">Signal</keyword>
<dbReference type="SUPFAM" id="SSF50911">
    <property type="entry name" value="Mannose 6-phosphate receptor domain"/>
    <property type="match status" value="1"/>
</dbReference>
<protein>
    <submittedName>
        <fullName evidence="2">Uncharacterized protein</fullName>
    </submittedName>
</protein>
<comment type="caution">
    <text evidence="2">The sequence shown here is derived from an EMBL/GenBank/DDBJ whole genome shotgun (WGS) entry which is preliminary data.</text>
</comment>
<gene>
    <name evidence="2" type="primary">AVEN_71259_1</name>
    <name evidence="2" type="ORF">CDAR_405171</name>
</gene>